<sequence>MSDHKQNGAFIVAVLLAVVLTNQVLEYMSFSYNNNKASDGILFRQKRLIYLTSERRLSLPYGSVFTLQLNLRLPFIKNMPTGYGTSMSITVNLNFDFDGLKFTSPENLFSVGIGVFGRFKREATQSSPPINWVEGDRKILYHVIEDTLINLGINGQGCLKRAICEFFQVPLENHGLIGEVLDLVFSASRSPNAKIRLRDYTIAERDGKTTGNCEAYTYNCPTSLFGNSSEYEIPKTGANRDKRFIYLTRERRITFPIGSIFAVTLFFNLPISTKLPTAYSSRLSIVTPFDVSLDAIGLTSEENPFYLNYSSIEDKFREKREAAPTPIPPVNWAIGDRELVYHIMENNLSNLGMNGKACLLRAICEMFQMPLDQRYGIIGEVLELMLSASKAPHADIRLKEYVEAERIGKTTGECHQYIDHCSHSLFISDIYQSPHTRDNDMTATIHNRRRGELL</sequence>
<dbReference type="PANTHER" id="PTHR21398">
    <property type="entry name" value="AGAP007094-PA"/>
    <property type="match status" value="1"/>
</dbReference>
<name>A0AAN8XIJ0_HALRR</name>
<dbReference type="Pfam" id="PF07841">
    <property type="entry name" value="DM4_12"/>
    <property type="match status" value="2"/>
</dbReference>
<protein>
    <submittedName>
        <fullName evidence="2">Uncharacterized protein</fullName>
    </submittedName>
</protein>
<dbReference type="InterPro" id="IPR006631">
    <property type="entry name" value="DM4_12"/>
</dbReference>
<dbReference type="Proteomes" id="UP001381693">
    <property type="component" value="Unassembled WGS sequence"/>
</dbReference>
<reference evidence="2 3" key="1">
    <citation type="submission" date="2023-11" db="EMBL/GenBank/DDBJ databases">
        <title>Halocaridina rubra genome assembly.</title>
        <authorList>
            <person name="Smith C."/>
        </authorList>
    </citation>
    <scope>NUCLEOTIDE SEQUENCE [LARGE SCALE GENOMIC DNA]</scope>
    <source>
        <strain evidence="2">EP-1</strain>
        <tissue evidence="2">Whole</tissue>
    </source>
</reference>
<keyword evidence="1" id="KW-0472">Membrane</keyword>
<keyword evidence="1" id="KW-1133">Transmembrane helix</keyword>
<dbReference type="EMBL" id="JAXCGZ010004090">
    <property type="protein sequence ID" value="KAK7082293.1"/>
    <property type="molecule type" value="Genomic_DNA"/>
</dbReference>
<evidence type="ECO:0000256" key="1">
    <source>
        <dbReference type="SAM" id="Phobius"/>
    </source>
</evidence>
<gene>
    <name evidence="2" type="ORF">SK128_024125</name>
</gene>
<evidence type="ECO:0000313" key="3">
    <source>
        <dbReference type="Proteomes" id="UP001381693"/>
    </source>
</evidence>
<comment type="caution">
    <text evidence="2">The sequence shown here is derived from an EMBL/GenBank/DDBJ whole genome shotgun (WGS) entry which is preliminary data.</text>
</comment>
<keyword evidence="3" id="KW-1185">Reference proteome</keyword>
<evidence type="ECO:0000313" key="2">
    <source>
        <dbReference type="EMBL" id="KAK7082293.1"/>
    </source>
</evidence>
<dbReference type="PANTHER" id="PTHR21398:SF6">
    <property type="entry name" value="AGAP007094-PA"/>
    <property type="match status" value="1"/>
</dbReference>
<proteinExistence type="predicted"/>
<accession>A0AAN8XIJ0</accession>
<keyword evidence="1" id="KW-0812">Transmembrane</keyword>
<dbReference type="AlphaFoldDB" id="A0AAN8XIJ0"/>
<dbReference type="SMART" id="SM00718">
    <property type="entry name" value="DM4_12"/>
    <property type="match status" value="2"/>
</dbReference>
<feature type="transmembrane region" description="Helical" evidence="1">
    <location>
        <begin position="6"/>
        <end position="25"/>
    </location>
</feature>
<organism evidence="2 3">
    <name type="scientific">Halocaridina rubra</name>
    <name type="common">Hawaiian red shrimp</name>
    <dbReference type="NCBI Taxonomy" id="373956"/>
    <lineage>
        <taxon>Eukaryota</taxon>
        <taxon>Metazoa</taxon>
        <taxon>Ecdysozoa</taxon>
        <taxon>Arthropoda</taxon>
        <taxon>Crustacea</taxon>
        <taxon>Multicrustacea</taxon>
        <taxon>Malacostraca</taxon>
        <taxon>Eumalacostraca</taxon>
        <taxon>Eucarida</taxon>
        <taxon>Decapoda</taxon>
        <taxon>Pleocyemata</taxon>
        <taxon>Caridea</taxon>
        <taxon>Atyoidea</taxon>
        <taxon>Atyidae</taxon>
        <taxon>Halocaridina</taxon>
    </lineage>
</organism>